<dbReference type="HOGENOM" id="CLU_1651608_0_0_1"/>
<dbReference type="EMBL" id="AEYP01071477">
    <property type="status" value="NOT_ANNOTATED_CDS"/>
    <property type="molecule type" value="Genomic_DNA"/>
</dbReference>
<dbReference type="AlphaFoldDB" id="M3XT78"/>
<feature type="region of interest" description="Disordered" evidence="1">
    <location>
        <begin position="1"/>
        <end position="85"/>
    </location>
</feature>
<feature type="compositionally biased region" description="Low complexity" evidence="1">
    <location>
        <begin position="1"/>
        <end position="17"/>
    </location>
</feature>
<evidence type="ECO:0000256" key="1">
    <source>
        <dbReference type="SAM" id="MobiDB-lite"/>
    </source>
</evidence>
<dbReference type="Ensembl" id="ENSMPUT00000002324.1">
    <property type="protein sequence ID" value="ENSMPUP00000002278.1"/>
    <property type="gene ID" value="ENSMPUG00000002302.1"/>
</dbReference>
<feature type="compositionally biased region" description="Low complexity" evidence="1">
    <location>
        <begin position="62"/>
        <end position="85"/>
    </location>
</feature>
<reference evidence="2" key="1">
    <citation type="submission" date="2024-06" db="UniProtKB">
        <authorList>
            <consortium name="Ensembl"/>
        </authorList>
    </citation>
    <scope>IDENTIFICATION</scope>
</reference>
<name>M3XT78_MUSPF</name>
<organism evidence="2">
    <name type="scientific">Mustela putorius furo</name>
    <name type="common">European domestic ferret</name>
    <name type="synonym">Mustela furo</name>
    <dbReference type="NCBI Taxonomy" id="9669"/>
    <lineage>
        <taxon>Eukaryota</taxon>
        <taxon>Metazoa</taxon>
        <taxon>Chordata</taxon>
        <taxon>Craniata</taxon>
        <taxon>Vertebrata</taxon>
        <taxon>Euteleostomi</taxon>
        <taxon>Mammalia</taxon>
        <taxon>Eutheria</taxon>
        <taxon>Laurasiatheria</taxon>
        <taxon>Carnivora</taxon>
        <taxon>Caniformia</taxon>
        <taxon>Musteloidea</taxon>
        <taxon>Mustelidae</taxon>
        <taxon>Mustelinae</taxon>
        <taxon>Mustela</taxon>
    </lineage>
</organism>
<protein>
    <submittedName>
        <fullName evidence="2">Uncharacterized protein</fullName>
    </submittedName>
</protein>
<dbReference type="EMBL" id="AEYP01071478">
    <property type="status" value="NOT_ANNOTATED_CDS"/>
    <property type="molecule type" value="Genomic_DNA"/>
</dbReference>
<sequence>MCPLSPGLSSSGGSSRTHSSRPGRTRLSPARQPAPPGVLRPPGLGRVHRPLPAAAGSFAPGRSSSSSSSSSCVVASVDRSSVSDACQEPRHLAQAFLLRLATCHSSSSSASADATRGRSMAAPGAPLPEPEKPEGRPSAALRRFKTRVDLGSRTSLKPRR</sequence>
<feature type="region of interest" description="Disordered" evidence="1">
    <location>
        <begin position="107"/>
        <end position="160"/>
    </location>
</feature>
<evidence type="ECO:0000313" key="2">
    <source>
        <dbReference type="Ensembl" id="ENSMPUP00000002278.1"/>
    </source>
</evidence>
<proteinExistence type="predicted"/>
<dbReference type="InParanoid" id="M3XT78"/>
<accession>M3XT78</accession>